<evidence type="ECO:0000256" key="1">
    <source>
        <dbReference type="ARBA" id="ARBA00022679"/>
    </source>
</evidence>
<dbReference type="InterPro" id="IPR023606">
    <property type="entry name" value="CoA-Trfase_III_dom_1_sf"/>
</dbReference>
<dbReference type="Proteomes" id="UP001557484">
    <property type="component" value="Unassembled WGS sequence"/>
</dbReference>
<organism evidence="2 3">
    <name type="scientific">Zhongshania arctica</name>
    <dbReference type="NCBI Taxonomy" id="3238302"/>
    <lineage>
        <taxon>Bacteria</taxon>
        <taxon>Pseudomonadati</taxon>
        <taxon>Pseudomonadota</taxon>
        <taxon>Gammaproteobacteria</taxon>
        <taxon>Cellvibrionales</taxon>
        <taxon>Spongiibacteraceae</taxon>
        <taxon>Zhongshania</taxon>
    </lineage>
</organism>
<dbReference type="Gene3D" id="3.40.50.10540">
    <property type="entry name" value="Crotonobetainyl-coa:carnitine coa-transferase, domain 1"/>
    <property type="match status" value="1"/>
</dbReference>
<dbReference type="InterPro" id="IPR044855">
    <property type="entry name" value="CoA-Trfase_III_dom3_sf"/>
</dbReference>
<dbReference type="InterPro" id="IPR050483">
    <property type="entry name" value="CoA-transferase_III_domain"/>
</dbReference>
<evidence type="ECO:0000313" key="2">
    <source>
        <dbReference type="EMBL" id="MEX1664087.1"/>
    </source>
</evidence>
<comment type="caution">
    <text evidence="2">The sequence shown here is derived from an EMBL/GenBank/DDBJ whole genome shotgun (WGS) entry which is preliminary data.</text>
</comment>
<reference evidence="2 3" key="1">
    <citation type="journal article" date="2011" name="Int. J. Syst. Evol. Microbiol.">
        <title>Zhongshania antarctica gen. nov., sp. nov. and Zhongshania guokunii sp. nov., gammaproteobacteria respectively isolated from coastal attached (fast) ice and surface seawater of the Antarctic.</title>
        <authorList>
            <person name="Li H.J."/>
            <person name="Zhang X.Y."/>
            <person name="Chen C.X."/>
            <person name="Zhang Y.J."/>
            <person name="Gao Z.M."/>
            <person name="Yu Y."/>
            <person name="Chen X.L."/>
            <person name="Chen B."/>
            <person name="Zhang Y.Z."/>
        </authorList>
    </citation>
    <scope>NUCLEOTIDE SEQUENCE [LARGE SCALE GENOMIC DNA]</scope>
    <source>
        <strain evidence="2 3">R06B22</strain>
    </source>
</reference>
<dbReference type="PANTHER" id="PTHR48207">
    <property type="entry name" value="SUCCINATE--HYDROXYMETHYLGLUTARATE COA-TRANSFERASE"/>
    <property type="match status" value="1"/>
</dbReference>
<sequence>MNSDSKPPKHGPLKGIRILELGQLIAGPFTTTMLGYYGAEVIKIEPPGIGDPIRRWRSMKGDTSLWWYSIGRNKKSVTVDLRHPDGQAIVRDLAAQCDVLVENFRPGVMEGWKLGPDDLKAANPDLVYTRISGYGQTGPYAEKPGFASVCEGISGFRYLNGFPGEAPVRPNLSLGDSIASLHAVIGVLMALNARERGLHQGQVIDVALYETMFNMLESVVPEYAEQGIIREASGTTLTGIVPTNTYRCKDNKFVIIGGNGDSIFKRLMTEMGRHDFAADPAMADNAGRVRHQKVIDDAIANWCRQHPIQTVIEKLEAVRVPAGPVYNAEDMANDPHFQARGLFEKVNIDATNTVTIPGMSPKLSGTPGATQWPGPKLGEHTNEILTELLDISPENLQALKNNAVI</sequence>
<keyword evidence="1 2" id="KW-0808">Transferase</keyword>
<name>A0ABV3TRA0_9GAMM</name>
<dbReference type="Gene3D" id="3.30.1540.10">
    <property type="entry name" value="formyl-coa transferase, domain 3"/>
    <property type="match status" value="1"/>
</dbReference>
<accession>A0ABV3TRA0</accession>
<evidence type="ECO:0000313" key="3">
    <source>
        <dbReference type="Proteomes" id="UP001557484"/>
    </source>
</evidence>
<dbReference type="GO" id="GO:0016740">
    <property type="term" value="F:transferase activity"/>
    <property type="evidence" value="ECO:0007669"/>
    <property type="project" value="UniProtKB-KW"/>
</dbReference>
<protein>
    <submittedName>
        <fullName evidence="2">CaiB/BaiF CoA transferase family protein</fullName>
    </submittedName>
</protein>
<dbReference type="EMBL" id="JBFRYB010000001">
    <property type="protein sequence ID" value="MEX1664087.1"/>
    <property type="molecule type" value="Genomic_DNA"/>
</dbReference>
<dbReference type="PANTHER" id="PTHR48207:SF3">
    <property type="entry name" value="SUCCINATE--HYDROXYMETHYLGLUTARATE COA-TRANSFERASE"/>
    <property type="match status" value="1"/>
</dbReference>
<dbReference type="Pfam" id="PF02515">
    <property type="entry name" value="CoA_transf_3"/>
    <property type="match status" value="1"/>
</dbReference>
<dbReference type="SUPFAM" id="SSF89796">
    <property type="entry name" value="CoA-transferase family III (CaiB/BaiF)"/>
    <property type="match status" value="1"/>
</dbReference>
<gene>
    <name evidence="2" type="ORF">AB4875_01240</name>
</gene>
<dbReference type="InterPro" id="IPR003673">
    <property type="entry name" value="CoA-Trfase_fam_III"/>
</dbReference>
<keyword evidence="3" id="KW-1185">Reference proteome</keyword>
<proteinExistence type="predicted"/>
<dbReference type="RefSeq" id="WP_368374213.1">
    <property type="nucleotide sequence ID" value="NZ_JBFRYB010000001.1"/>
</dbReference>